<dbReference type="PANTHER" id="PTHR12381:SF56">
    <property type="entry name" value="B30.2_SPRY DOMAIN-CONTAINING PROTEIN-RELATED"/>
    <property type="match status" value="1"/>
</dbReference>
<dbReference type="SUPFAM" id="SSF49899">
    <property type="entry name" value="Concanavalin A-like lectins/glucanases"/>
    <property type="match status" value="1"/>
</dbReference>
<dbReference type="SUPFAM" id="SSF52540">
    <property type="entry name" value="P-loop containing nucleoside triphosphate hydrolases"/>
    <property type="match status" value="1"/>
</dbReference>
<dbReference type="EMBL" id="CP111013">
    <property type="protein sequence ID" value="WAQ95592.1"/>
    <property type="molecule type" value="Genomic_DNA"/>
</dbReference>
<dbReference type="Gene3D" id="3.40.50.300">
    <property type="entry name" value="P-loop containing nucleotide triphosphate hydrolases"/>
    <property type="match status" value="1"/>
</dbReference>
<evidence type="ECO:0000259" key="4">
    <source>
        <dbReference type="PROSITE" id="PS50188"/>
    </source>
</evidence>
<organism evidence="5 6">
    <name type="scientific">Mya arenaria</name>
    <name type="common">Soft-shell clam</name>
    <dbReference type="NCBI Taxonomy" id="6604"/>
    <lineage>
        <taxon>Eukaryota</taxon>
        <taxon>Metazoa</taxon>
        <taxon>Spiralia</taxon>
        <taxon>Lophotrochozoa</taxon>
        <taxon>Mollusca</taxon>
        <taxon>Bivalvia</taxon>
        <taxon>Autobranchia</taxon>
        <taxon>Heteroconchia</taxon>
        <taxon>Euheterodonta</taxon>
        <taxon>Imparidentia</taxon>
        <taxon>Neoheterodontei</taxon>
        <taxon>Myida</taxon>
        <taxon>Myoidea</taxon>
        <taxon>Myidae</taxon>
        <taxon>Mya</taxon>
    </lineage>
</organism>
<evidence type="ECO:0000256" key="2">
    <source>
        <dbReference type="ARBA" id="ARBA00023242"/>
    </source>
</evidence>
<feature type="domain" description="B30.2/SPRY" evidence="4">
    <location>
        <begin position="333"/>
        <end position="534"/>
    </location>
</feature>
<dbReference type="InterPro" id="IPR003877">
    <property type="entry name" value="SPRY_dom"/>
</dbReference>
<gene>
    <name evidence="5" type="ORF">MAR_028282</name>
</gene>
<evidence type="ECO:0000313" key="6">
    <source>
        <dbReference type="Proteomes" id="UP001164746"/>
    </source>
</evidence>
<feature type="region of interest" description="Disordered" evidence="3">
    <location>
        <begin position="291"/>
        <end position="313"/>
    </location>
</feature>
<protein>
    <submittedName>
        <fullName evidence="5">HNRL1-like protein</fullName>
    </submittedName>
</protein>
<dbReference type="Gene3D" id="2.60.120.920">
    <property type="match status" value="1"/>
</dbReference>
<evidence type="ECO:0000256" key="1">
    <source>
        <dbReference type="ARBA" id="ARBA00004123"/>
    </source>
</evidence>
<dbReference type="SMART" id="SM00449">
    <property type="entry name" value="SPRY"/>
    <property type="match status" value="1"/>
</dbReference>
<comment type="subcellular location">
    <subcellularLocation>
        <location evidence="1">Nucleus</location>
    </subcellularLocation>
</comment>
<dbReference type="InterPro" id="IPR027417">
    <property type="entry name" value="P-loop_NTPase"/>
</dbReference>
<dbReference type="CDD" id="cd12884">
    <property type="entry name" value="SPRY_hnRNP"/>
    <property type="match status" value="1"/>
</dbReference>
<dbReference type="PROSITE" id="PS50188">
    <property type="entry name" value="B302_SPRY"/>
    <property type="match status" value="1"/>
</dbReference>
<dbReference type="Proteomes" id="UP001164746">
    <property type="component" value="Chromosome 2"/>
</dbReference>
<dbReference type="InterPro" id="IPR043136">
    <property type="entry name" value="B30.2/SPRY_sf"/>
</dbReference>
<dbReference type="PANTHER" id="PTHR12381">
    <property type="entry name" value="HETEROGENEOUS NUCLEAR RIBONUCLEOPROTEIN U FAMILY MEMBER"/>
    <property type="match status" value="1"/>
</dbReference>
<sequence length="762" mass="82306">MNPAHFPGLMPMMMPQQIGGQQYMMAVRVPGAGGIPQPGQQIIGHPASAGMQGLQMQNMAGLQGFPFGAGQHQMIPAGHLAGGAAPSPQAAALGALQSPTPTSSVAMATSAASLTPSMMSMATSMQHPMMSMASSMHSQQAQLVAANAGLPASMLAQYGIPAGMHAFPSVSMAGGGMAGLVSAGQPMTAGQMVMAGGQIPGLPEWPSAAGAQVATVGGQQAMQLATGIAPSAYSQQVASLASAQLAGLQAQQMAAGLPAHMTAGLPAHMAQYGSQLQAAGLAGLQMAVSPHQSLPAQPTPPPQSTTPDSKKKLQQELAAQGMQGLLAGYGGYAVEQAGATSQFPEQDSSEDSVVMLDDYNSDLNLVIDENGYDAQPLVQPPGFCFCWSGVRCTHGVFRGKAYYECKLTENLEVDFGDDHQEADPHILRVGWSYDNTSFQLGEEPNSFGYGGTSRFSTNSKFVSYGEKFGVGDVIGCLLDLDSRPPNMSYAKNGRWLGVAHPLRNYVPGKKDQALFPHILTKNVRFEVNFGQQAPWFPPAPGFLYIMQFPQQERVRGLKPPATKSSCENPEMRYNIIGTDTLIDKMKVMGLPRKNNYHGRWDVLIDKASKCLNKLFEIASKKKRNLILDQTNVYPSARRRKMRNFKGFIRRAAILVPDDNELKRRSDKRTYEDGKYVPEEAVLDMKANFKLPPENDENFDYIEFIEQPREKVQPLVDHLARNLVYSLFRVCKESMGVNRIIGFRIEIMDRVVGETQDLGRLGF</sequence>
<dbReference type="InterPro" id="IPR013320">
    <property type="entry name" value="ConA-like_dom_sf"/>
</dbReference>
<keyword evidence="2" id="KW-0539">Nucleus</keyword>
<dbReference type="InterPro" id="IPR001870">
    <property type="entry name" value="B30.2/SPRY"/>
</dbReference>
<keyword evidence="6" id="KW-1185">Reference proteome</keyword>
<dbReference type="Pfam" id="PF13671">
    <property type="entry name" value="AAA_33"/>
    <property type="match status" value="1"/>
</dbReference>
<dbReference type="Pfam" id="PF00622">
    <property type="entry name" value="SPRY"/>
    <property type="match status" value="1"/>
</dbReference>
<name>A0ABY7DD78_MYAAR</name>
<evidence type="ECO:0000313" key="5">
    <source>
        <dbReference type="EMBL" id="WAQ95592.1"/>
    </source>
</evidence>
<evidence type="ECO:0000256" key="3">
    <source>
        <dbReference type="SAM" id="MobiDB-lite"/>
    </source>
</evidence>
<accession>A0ABY7DD78</accession>
<reference evidence="5" key="1">
    <citation type="submission" date="2022-11" db="EMBL/GenBank/DDBJ databases">
        <title>Centuries of genome instability and evolution in soft-shell clam transmissible cancer (bioRxiv).</title>
        <authorList>
            <person name="Hart S.F.M."/>
            <person name="Yonemitsu M.A."/>
            <person name="Giersch R.M."/>
            <person name="Beal B.F."/>
            <person name="Arriagada G."/>
            <person name="Davis B.W."/>
            <person name="Ostrander E.A."/>
            <person name="Goff S.P."/>
            <person name="Metzger M.J."/>
        </authorList>
    </citation>
    <scope>NUCLEOTIDE SEQUENCE</scope>
    <source>
        <strain evidence="5">MELC-2E11</strain>
        <tissue evidence="5">Siphon/mantle</tissue>
    </source>
</reference>
<dbReference type="InterPro" id="IPR035778">
    <property type="entry name" value="SPRY_hnRNP_U"/>
</dbReference>
<proteinExistence type="predicted"/>